<dbReference type="PANTHER" id="PTHR10073">
    <property type="entry name" value="DNA MISMATCH REPAIR PROTEIN MLH, PMS, MUTL"/>
    <property type="match status" value="1"/>
</dbReference>
<dbReference type="SMART" id="SM01340">
    <property type="entry name" value="DNA_mis_repair"/>
    <property type="match status" value="1"/>
</dbReference>
<dbReference type="GO" id="GO:0030983">
    <property type="term" value="F:mismatched DNA binding"/>
    <property type="evidence" value="ECO:0007669"/>
    <property type="project" value="InterPro"/>
</dbReference>
<dbReference type="SMART" id="SM00853">
    <property type="entry name" value="MutL_C"/>
    <property type="match status" value="1"/>
</dbReference>
<dbReference type="PROSITE" id="PS00058">
    <property type="entry name" value="DNA_MISMATCH_REPAIR_1"/>
    <property type="match status" value="1"/>
</dbReference>
<dbReference type="InterPro" id="IPR013507">
    <property type="entry name" value="DNA_mismatch_S5_2-like"/>
</dbReference>
<accession>A0A9P7UZ77</accession>
<proteinExistence type="inferred from homology"/>
<dbReference type="PANTHER" id="PTHR10073:SF47">
    <property type="entry name" value="DNA MISMATCH REPAIR PROTEIN MLH3"/>
    <property type="match status" value="1"/>
</dbReference>
<dbReference type="GO" id="GO:0006298">
    <property type="term" value="P:mismatch repair"/>
    <property type="evidence" value="ECO:0007669"/>
    <property type="project" value="InterPro"/>
</dbReference>
<evidence type="ECO:0000259" key="5">
    <source>
        <dbReference type="SMART" id="SM01340"/>
    </source>
</evidence>
<evidence type="ECO:0000256" key="1">
    <source>
        <dbReference type="ARBA" id="ARBA00006082"/>
    </source>
</evidence>
<keyword evidence="7" id="KW-1185">Reference proteome</keyword>
<dbReference type="Pfam" id="PF13589">
    <property type="entry name" value="HATPase_c_3"/>
    <property type="match status" value="1"/>
</dbReference>
<evidence type="ECO:0008006" key="8">
    <source>
        <dbReference type="Google" id="ProtNLM"/>
    </source>
</evidence>
<feature type="region of interest" description="Disordered" evidence="3">
    <location>
        <begin position="372"/>
        <end position="395"/>
    </location>
</feature>
<name>A0A9P7UZ77_9AGAR</name>
<feature type="domain" description="MutL C-terminal dimerisation" evidence="4">
    <location>
        <begin position="562"/>
        <end position="780"/>
    </location>
</feature>
<dbReference type="Gene3D" id="3.30.230.10">
    <property type="match status" value="1"/>
</dbReference>
<dbReference type="OrthoDB" id="429932at2759"/>
<dbReference type="InterPro" id="IPR020568">
    <property type="entry name" value="Ribosomal_Su5_D2-typ_SF"/>
</dbReference>
<evidence type="ECO:0000256" key="2">
    <source>
        <dbReference type="ARBA" id="ARBA00022763"/>
    </source>
</evidence>
<reference evidence="6" key="1">
    <citation type="journal article" date="2021" name="Genome Biol. Evol.">
        <title>The assembled and annotated genome of the fairy-ring fungus Marasmius oreades.</title>
        <authorList>
            <person name="Hiltunen M."/>
            <person name="Ament-Velasquez S.L."/>
            <person name="Johannesson H."/>
        </authorList>
    </citation>
    <scope>NUCLEOTIDE SEQUENCE</scope>
    <source>
        <strain evidence="6">03SP1</strain>
    </source>
</reference>
<evidence type="ECO:0000313" key="6">
    <source>
        <dbReference type="EMBL" id="KAG7097308.1"/>
    </source>
</evidence>
<dbReference type="EMBL" id="CM032182">
    <property type="protein sequence ID" value="KAG7097308.1"/>
    <property type="molecule type" value="Genomic_DNA"/>
</dbReference>
<comment type="caution">
    <text evidence="6">The sequence shown here is derived from an EMBL/GenBank/DDBJ whole genome shotgun (WGS) entry which is preliminary data.</text>
</comment>
<dbReference type="SUPFAM" id="SSF55874">
    <property type="entry name" value="ATPase domain of HSP90 chaperone/DNA topoisomerase II/histidine kinase"/>
    <property type="match status" value="1"/>
</dbReference>
<dbReference type="KEGG" id="more:E1B28_004670"/>
<dbReference type="InterPro" id="IPR014790">
    <property type="entry name" value="MutL_C"/>
</dbReference>
<dbReference type="SUPFAM" id="SSF118116">
    <property type="entry name" value="DNA mismatch repair protein MutL"/>
    <property type="match status" value="1"/>
</dbReference>
<dbReference type="Pfam" id="PF01119">
    <property type="entry name" value="DNA_mis_repair"/>
    <property type="match status" value="1"/>
</dbReference>
<keyword evidence="2" id="KW-0227">DNA damage</keyword>
<dbReference type="InterPro" id="IPR036890">
    <property type="entry name" value="HATPase_C_sf"/>
</dbReference>
<dbReference type="AlphaFoldDB" id="A0A9P7UZ77"/>
<evidence type="ECO:0000259" key="4">
    <source>
        <dbReference type="SMART" id="SM00853"/>
    </source>
</evidence>
<dbReference type="InterPro" id="IPR038973">
    <property type="entry name" value="MutL/Mlh/Pms-like"/>
</dbReference>
<dbReference type="GO" id="GO:0032300">
    <property type="term" value="C:mismatch repair complex"/>
    <property type="evidence" value="ECO:0007669"/>
    <property type="project" value="InterPro"/>
</dbReference>
<protein>
    <recommendedName>
        <fullName evidence="8">DNA mismatch repair protein MLH3</fullName>
    </recommendedName>
</protein>
<organism evidence="6 7">
    <name type="scientific">Marasmius oreades</name>
    <name type="common">fairy-ring Marasmius</name>
    <dbReference type="NCBI Taxonomy" id="181124"/>
    <lineage>
        <taxon>Eukaryota</taxon>
        <taxon>Fungi</taxon>
        <taxon>Dikarya</taxon>
        <taxon>Basidiomycota</taxon>
        <taxon>Agaricomycotina</taxon>
        <taxon>Agaricomycetes</taxon>
        <taxon>Agaricomycetidae</taxon>
        <taxon>Agaricales</taxon>
        <taxon>Marasmiineae</taxon>
        <taxon>Marasmiaceae</taxon>
        <taxon>Marasmius</taxon>
    </lineage>
</organism>
<dbReference type="GO" id="GO:0061982">
    <property type="term" value="P:meiosis I cell cycle process"/>
    <property type="evidence" value="ECO:0007669"/>
    <property type="project" value="UniProtKB-ARBA"/>
</dbReference>
<dbReference type="GeneID" id="66073746"/>
<feature type="domain" description="DNA mismatch repair protein S5" evidence="5">
    <location>
        <begin position="221"/>
        <end position="360"/>
    </location>
</feature>
<evidence type="ECO:0000313" key="7">
    <source>
        <dbReference type="Proteomes" id="UP001049176"/>
    </source>
</evidence>
<comment type="similarity">
    <text evidence="1">Belongs to the DNA mismatch repair MutL/HexB family.</text>
</comment>
<dbReference type="InterPro" id="IPR042120">
    <property type="entry name" value="MutL_C_dimsub"/>
</dbReference>
<dbReference type="Gene3D" id="3.30.1540.20">
    <property type="entry name" value="MutL, C-terminal domain, dimerisation subdomain"/>
    <property type="match status" value="1"/>
</dbReference>
<dbReference type="RefSeq" id="XP_043013778.1">
    <property type="nucleotide sequence ID" value="XM_043149174.1"/>
</dbReference>
<dbReference type="InterPro" id="IPR014721">
    <property type="entry name" value="Ribsml_uS5_D2-typ_fold_subgr"/>
</dbReference>
<dbReference type="SUPFAM" id="SSF54211">
    <property type="entry name" value="Ribosomal protein S5 domain 2-like"/>
    <property type="match status" value="1"/>
</dbReference>
<dbReference type="Gene3D" id="3.30.565.10">
    <property type="entry name" value="Histidine kinase-like ATPase, C-terminal domain"/>
    <property type="match status" value="1"/>
</dbReference>
<dbReference type="GO" id="GO:0016887">
    <property type="term" value="F:ATP hydrolysis activity"/>
    <property type="evidence" value="ECO:0007669"/>
    <property type="project" value="InterPro"/>
</dbReference>
<dbReference type="InterPro" id="IPR037198">
    <property type="entry name" value="MutL_C_sf"/>
</dbReference>
<gene>
    <name evidence="6" type="ORF">E1B28_004670</name>
</gene>
<evidence type="ECO:0000256" key="3">
    <source>
        <dbReference type="SAM" id="MobiDB-lite"/>
    </source>
</evidence>
<dbReference type="Proteomes" id="UP001049176">
    <property type="component" value="Chromosome 2"/>
</dbReference>
<feature type="region of interest" description="Disordered" evidence="3">
    <location>
        <begin position="522"/>
        <end position="546"/>
    </location>
</feature>
<dbReference type="GO" id="GO:0140664">
    <property type="term" value="F:ATP-dependent DNA damage sensor activity"/>
    <property type="evidence" value="ECO:0007669"/>
    <property type="project" value="InterPro"/>
</dbReference>
<sequence>MAGLPIEFLPFPTRTKLRSTQILTSLPQIVSELCQNSLDAGSRHIEIGVNCEEWMCWVTDDGHGISKDGLSLLGTDARYGSSKAYSLDSLSLLSTFGFRGEALASASDLGCLEISSRTSRSRETWSIILKGGKTIYTGAAVRWKRTSQGTTVCVRDAFHNIPVRRLSHPTPLRSFEIIRREIESYALVFPHISFHLQFTAEAGTKENLFRIPKSISSLEVFRRLYGKALSQHVHEINVNQDNMRLEGFISLEGSLSKSYQFLYVNHHPVEHGDLQRIIESRFSSSSFAKHAYEESGETSLRPSTRRSPRKAEKKAVYVLNLTIPPDRVDNLLEPAKGSLHFGEKNAVESFLVSTVNAFLIRYGFSLPTERVLPVEHSPPSSPRKRRKLDSLDDSGCAEEFSEELNSYESRTRPEIPQVDPLYIGGVTVSGYGPGQADEIVWTDAITGQTFVVDSRTGHSRLQGERSADAGGTLCRERRTLGPPRIGTSSENHETPDWIRRALEANECYKLGEQKIRSLGHLPCHEDNQGPGAKHLRSQTAMEHGNESMRQKFVWNDVREAAVISQVDRKFVACTFNNSGDGMETNRTTLVLIDQHAADERIRVELFLKDLCVGFLRNIEAAGPREEDINAVETRHLTPAVPILLTCLEVKQLMNSQEVRDAFWSWGICFANRALDHGEVTDSVDGDDSGGYAQIAVHCIPEVVADKLLSADGLRDTVKSFLAQVNSGDIPYISRHRESVSESEGRKESDWLKALRWCPRHLLDLVNSKACRGAIMFNDTLSDEQCERLLKQLSATALPFQCAHGRPSLVPLTNFGQLLGDRGNSRHSQVNWTALEEQMNPD</sequence>
<dbReference type="InterPro" id="IPR014762">
    <property type="entry name" value="DNA_mismatch_repair_CS"/>
</dbReference>
<dbReference type="GO" id="GO:0005524">
    <property type="term" value="F:ATP binding"/>
    <property type="evidence" value="ECO:0007669"/>
    <property type="project" value="InterPro"/>
</dbReference>